<comment type="caution">
    <text evidence="11">The sequence shown here is derived from an EMBL/GenBank/DDBJ whole genome shotgun (WGS) entry which is preliminary data.</text>
</comment>
<evidence type="ECO:0000256" key="2">
    <source>
        <dbReference type="ARBA" id="ARBA00004170"/>
    </source>
</evidence>
<dbReference type="CDD" id="cd12151">
    <property type="entry name" value="F1-ATPase_gamma"/>
    <property type="match status" value="1"/>
</dbReference>
<keyword evidence="9 10" id="KW-0066">ATP synthesis</keyword>
<accession>A0ABS4G7W1</accession>
<evidence type="ECO:0000256" key="1">
    <source>
        <dbReference type="ARBA" id="ARBA00003456"/>
    </source>
</evidence>
<comment type="function">
    <text evidence="1 10">Produces ATP from ADP in the presence of a proton gradient across the membrane. The gamma chain is believed to be important in regulating ATPase activity and the flow of protons through the CF(0) complex.</text>
</comment>
<dbReference type="PANTHER" id="PTHR11693">
    <property type="entry name" value="ATP SYNTHASE GAMMA CHAIN"/>
    <property type="match status" value="1"/>
</dbReference>
<dbReference type="PANTHER" id="PTHR11693:SF22">
    <property type="entry name" value="ATP SYNTHASE SUBUNIT GAMMA, MITOCHONDRIAL"/>
    <property type="match status" value="1"/>
</dbReference>
<keyword evidence="4 10" id="KW-0813">Transport</keyword>
<reference evidence="11 12" key="1">
    <citation type="submission" date="2021-03" db="EMBL/GenBank/DDBJ databases">
        <title>Genomic Encyclopedia of Type Strains, Phase IV (KMG-IV): sequencing the most valuable type-strain genomes for metagenomic binning, comparative biology and taxonomic classification.</title>
        <authorList>
            <person name="Goeker M."/>
        </authorList>
    </citation>
    <scope>NUCLEOTIDE SEQUENCE [LARGE SCALE GENOMIC DNA]</scope>
    <source>
        <strain evidence="11 12">DSM 6139</strain>
    </source>
</reference>
<keyword evidence="5 10" id="KW-0375">Hydrogen ion transport</keyword>
<dbReference type="Pfam" id="PF00231">
    <property type="entry name" value="ATP-synt"/>
    <property type="match status" value="1"/>
</dbReference>
<keyword evidence="8 10" id="KW-0139">CF(1)</keyword>
<dbReference type="Proteomes" id="UP001519271">
    <property type="component" value="Unassembled WGS sequence"/>
</dbReference>
<gene>
    <name evidence="10" type="primary">atpG</name>
    <name evidence="11" type="ORF">J2Z34_003134</name>
</gene>
<evidence type="ECO:0000256" key="10">
    <source>
        <dbReference type="HAMAP-Rule" id="MF_00815"/>
    </source>
</evidence>
<proteinExistence type="inferred from homology"/>
<dbReference type="HAMAP" id="MF_00815">
    <property type="entry name" value="ATP_synth_gamma_bact"/>
    <property type="match status" value="1"/>
</dbReference>
<protein>
    <recommendedName>
        <fullName evidence="10">ATP synthase gamma chain</fullName>
    </recommendedName>
    <alternativeName>
        <fullName evidence="10">ATP synthase F1 sector gamma subunit</fullName>
    </alternativeName>
    <alternativeName>
        <fullName evidence="10">F-ATPase gamma subunit</fullName>
    </alternativeName>
</protein>
<dbReference type="NCBIfam" id="TIGR01146">
    <property type="entry name" value="ATPsyn_F1gamma"/>
    <property type="match status" value="1"/>
</dbReference>
<evidence type="ECO:0000313" key="11">
    <source>
        <dbReference type="EMBL" id="MBP1920619.1"/>
    </source>
</evidence>
<evidence type="ECO:0000256" key="9">
    <source>
        <dbReference type="ARBA" id="ARBA00023310"/>
    </source>
</evidence>
<evidence type="ECO:0000256" key="4">
    <source>
        <dbReference type="ARBA" id="ARBA00022448"/>
    </source>
</evidence>
<keyword evidence="6 10" id="KW-0406">Ion transport</keyword>
<sequence>MAGANMISLLKRAKSVRNIKKMTKAMGLVATSKFQKCKVYLFASDKQFAAISGIKDDVARADKSEGGIFLGNGGKERTLYVVLNSTKGLCGGYNNNMFFALIDRLRERGDHPMILTTGGKGLSILKKLHMDLEIDSMSTKDVPDPEEAQRFAERILEIYAKGEVNEVCLVYTRYMSQVRNEVSIERVLPFEGREEGWELRDTEFQFEPGIEELKDTVYSLYLREKFYNVLVHAKVTEHSMRMGAMDTARKNADELLIKVEKQYNRMRQQTITQELTEIIGGAEAQL</sequence>
<dbReference type="PROSITE" id="PS00153">
    <property type="entry name" value="ATPASE_GAMMA"/>
    <property type="match status" value="1"/>
</dbReference>
<comment type="subunit">
    <text evidence="10">F-type ATPases have 2 components, CF(1) - the catalytic core - and CF(0) - the membrane proton channel. CF(1) has five subunits: alpha(3), beta(3), gamma(1), delta(1), epsilon(1). CF(0) has three main subunits: a, b and c.</text>
</comment>
<keyword evidence="12" id="KW-1185">Reference proteome</keyword>
<evidence type="ECO:0000313" key="12">
    <source>
        <dbReference type="Proteomes" id="UP001519271"/>
    </source>
</evidence>
<dbReference type="Gene3D" id="1.10.287.80">
    <property type="entry name" value="ATP synthase, gamma subunit, helix hairpin domain"/>
    <property type="match status" value="1"/>
</dbReference>
<dbReference type="InterPro" id="IPR023632">
    <property type="entry name" value="ATP_synth_F1_gsu_CS"/>
</dbReference>
<name>A0ABS4G7W1_9CLOT</name>
<dbReference type="PRINTS" id="PR00126">
    <property type="entry name" value="ATPASEGAMMA"/>
</dbReference>
<comment type="similarity">
    <text evidence="3 10">Belongs to the ATPase gamma chain family.</text>
</comment>
<dbReference type="InterPro" id="IPR035968">
    <property type="entry name" value="ATP_synth_F1_ATPase_gsu"/>
</dbReference>
<dbReference type="RefSeq" id="WP_209460785.1">
    <property type="nucleotide sequence ID" value="NZ_JAGGKC010000034.1"/>
</dbReference>
<dbReference type="InterPro" id="IPR000131">
    <property type="entry name" value="ATP_synth_F1_gsu"/>
</dbReference>
<keyword evidence="10" id="KW-1003">Cell membrane</keyword>
<evidence type="ECO:0000256" key="6">
    <source>
        <dbReference type="ARBA" id="ARBA00023065"/>
    </source>
</evidence>
<evidence type="ECO:0000256" key="3">
    <source>
        <dbReference type="ARBA" id="ARBA00007681"/>
    </source>
</evidence>
<evidence type="ECO:0000256" key="5">
    <source>
        <dbReference type="ARBA" id="ARBA00022781"/>
    </source>
</evidence>
<comment type="subcellular location">
    <subcellularLocation>
        <location evidence="10">Cell membrane</location>
        <topology evidence="10">Peripheral membrane protein</topology>
    </subcellularLocation>
    <subcellularLocation>
        <location evidence="2">Membrane</location>
        <topology evidence="2">Peripheral membrane protein</topology>
    </subcellularLocation>
</comment>
<dbReference type="SUPFAM" id="SSF52943">
    <property type="entry name" value="ATP synthase (F1-ATPase), gamma subunit"/>
    <property type="match status" value="1"/>
</dbReference>
<evidence type="ECO:0000256" key="8">
    <source>
        <dbReference type="ARBA" id="ARBA00023196"/>
    </source>
</evidence>
<keyword evidence="7 10" id="KW-0472">Membrane</keyword>
<evidence type="ECO:0000256" key="7">
    <source>
        <dbReference type="ARBA" id="ARBA00023136"/>
    </source>
</evidence>
<organism evidence="11 12">
    <name type="scientific">Youngiibacter multivorans</name>
    <dbReference type="NCBI Taxonomy" id="937251"/>
    <lineage>
        <taxon>Bacteria</taxon>
        <taxon>Bacillati</taxon>
        <taxon>Bacillota</taxon>
        <taxon>Clostridia</taxon>
        <taxon>Eubacteriales</taxon>
        <taxon>Clostridiaceae</taxon>
        <taxon>Youngiibacter</taxon>
    </lineage>
</organism>
<dbReference type="Gene3D" id="3.40.1380.10">
    <property type="match status" value="1"/>
</dbReference>
<dbReference type="EMBL" id="JAGGKC010000034">
    <property type="protein sequence ID" value="MBP1920619.1"/>
    <property type="molecule type" value="Genomic_DNA"/>
</dbReference>